<proteinExistence type="predicted"/>
<keyword evidence="2" id="KW-1185">Reference proteome</keyword>
<dbReference type="Proteomes" id="UP000219020">
    <property type="component" value="Unassembled WGS sequence"/>
</dbReference>
<dbReference type="EMBL" id="NBYY01000020">
    <property type="protein sequence ID" value="PCS22435.1"/>
    <property type="molecule type" value="Genomic_DNA"/>
</dbReference>
<dbReference type="AlphaFoldDB" id="A0A2A5T2N6"/>
<organism evidence="1 2">
    <name type="scientific">Candidatus Enterovibrio escicola</name>
    <dbReference type="NCBI Taxonomy" id="1927127"/>
    <lineage>
        <taxon>Bacteria</taxon>
        <taxon>Pseudomonadati</taxon>
        <taxon>Pseudomonadota</taxon>
        <taxon>Gammaproteobacteria</taxon>
        <taxon>Vibrionales</taxon>
        <taxon>Vibrionaceae</taxon>
        <taxon>Enterovibrio</taxon>
    </lineage>
</organism>
<protein>
    <submittedName>
        <fullName evidence="1">Uncharacterized protein</fullName>
    </submittedName>
</protein>
<evidence type="ECO:0000313" key="2">
    <source>
        <dbReference type="Proteomes" id="UP000219020"/>
    </source>
</evidence>
<reference evidence="2" key="1">
    <citation type="submission" date="2017-04" db="EMBL/GenBank/DDBJ databases">
        <title>Genome evolution of the luminous symbionts of deep sea anglerfish.</title>
        <authorList>
            <person name="Hendry T.A."/>
        </authorList>
    </citation>
    <scope>NUCLEOTIDE SEQUENCE [LARGE SCALE GENOMIC DNA]</scope>
</reference>
<name>A0A2A5T2N6_9GAMM</name>
<sequence>MALMVKSIFKLPLLRLTSYLHKRLLIKPSHLNARVLWLK</sequence>
<gene>
    <name evidence="1" type="ORF">BTN49_1961</name>
</gene>
<evidence type="ECO:0000313" key="1">
    <source>
        <dbReference type="EMBL" id="PCS22435.1"/>
    </source>
</evidence>
<comment type="caution">
    <text evidence="1">The sequence shown here is derived from an EMBL/GenBank/DDBJ whole genome shotgun (WGS) entry which is preliminary data.</text>
</comment>
<accession>A0A2A5T2N6</accession>